<protein>
    <submittedName>
        <fullName evidence="5">Biotin-dependent carboxyltransferase family protein</fullName>
    </submittedName>
</protein>
<evidence type="ECO:0000313" key="5">
    <source>
        <dbReference type="EMBL" id="MFD2482864.1"/>
    </source>
</evidence>
<dbReference type="PANTHER" id="PTHR43309">
    <property type="entry name" value="5-OXOPROLINASE SUBUNIT C"/>
    <property type="match status" value="1"/>
</dbReference>
<evidence type="ECO:0000313" key="6">
    <source>
        <dbReference type="Proteomes" id="UP001597542"/>
    </source>
</evidence>
<evidence type="ECO:0000259" key="4">
    <source>
        <dbReference type="SMART" id="SM00797"/>
    </source>
</evidence>
<evidence type="ECO:0000256" key="3">
    <source>
        <dbReference type="ARBA" id="ARBA00022840"/>
    </source>
</evidence>
<comment type="caution">
    <text evidence="5">The sequence shown here is derived from an EMBL/GenBank/DDBJ whole genome shotgun (WGS) entry which is preliminary data.</text>
</comment>
<dbReference type="RefSeq" id="WP_344266178.1">
    <property type="nucleotide sequence ID" value="NZ_BAAAHV010000003.1"/>
</dbReference>
<dbReference type="InterPro" id="IPR029000">
    <property type="entry name" value="Cyclophilin-like_dom_sf"/>
</dbReference>
<evidence type="ECO:0000256" key="1">
    <source>
        <dbReference type="ARBA" id="ARBA00022741"/>
    </source>
</evidence>
<accession>A0ABW5I0P2</accession>
<proteinExistence type="predicted"/>
<dbReference type="Gene3D" id="2.40.100.10">
    <property type="entry name" value="Cyclophilin-like"/>
    <property type="match status" value="1"/>
</dbReference>
<dbReference type="NCBIfam" id="TIGR00724">
    <property type="entry name" value="urea_amlyse_rel"/>
    <property type="match status" value="1"/>
</dbReference>
<reference evidence="6" key="1">
    <citation type="journal article" date="2019" name="Int. J. Syst. Evol. Microbiol.">
        <title>The Global Catalogue of Microorganisms (GCM) 10K type strain sequencing project: providing services to taxonomists for standard genome sequencing and annotation.</title>
        <authorList>
            <consortium name="The Broad Institute Genomics Platform"/>
            <consortium name="The Broad Institute Genome Sequencing Center for Infectious Disease"/>
            <person name="Wu L."/>
            <person name="Ma J."/>
        </authorList>
    </citation>
    <scope>NUCLEOTIDE SEQUENCE [LARGE SCALE GENOMIC DNA]</scope>
    <source>
        <strain evidence="6">CGMCC 4.7638</strain>
    </source>
</reference>
<evidence type="ECO:0000256" key="2">
    <source>
        <dbReference type="ARBA" id="ARBA00022801"/>
    </source>
</evidence>
<dbReference type="SUPFAM" id="SSF50891">
    <property type="entry name" value="Cyclophilin-like"/>
    <property type="match status" value="1"/>
</dbReference>
<keyword evidence="1" id="KW-0547">Nucleotide-binding</keyword>
<dbReference type="Pfam" id="PF02626">
    <property type="entry name" value="CT_A_B"/>
    <property type="match status" value="1"/>
</dbReference>
<dbReference type="SMART" id="SM00797">
    <property type="entry name" value="AHS2"/>
    <property type="match status" value="1"/>
</dbReference>
<sequence>MRALEIVSTGSLALVQDLGRPGYAHLGVPPSGALDVAALRLGNRLVGNAEDAAGIETVLGGLAVQAVVSCTAAVTGPPVAVSVDGRETGSHLPISLRPGQKLTIGRPATGLRCYLTVSGGVAVPPVLGSRSTDVLSGLGPSPLEAGARVPLGPVTGVPSGADVVVTAPVPSQLTVPVLLGPRDDWFTDPASALNTQWTVTAESNRVGVRLDGPPLRRVSNSELPSEGVLTGAIQVPPNGLPLVFLADHPTTGGYPVVAVVRRESLGALAQARPGTLVRFHASF</sequence>
<dbReference type="PANTHER" id="PTHR43309:SF3">
    <property type="entry name" value="5-OXOPROLINASE SUBUNIT C"/>
    <property type="match status" value="1"/>
</dbReference>
<dbReference type="InterPro" id="IPR052708">
    <property type="entry name" value="PxpC"/>
</dbReference>
<feature type="domain" description="Carboxyltransferase" evidence="4">
    <location>
        <begin position="25"/>
        <end position="283"/>
    </location>
</feature>
<keyword evidence="2" id="KW-0378">Hydrolase</keyword>
<keyword evidence="6" id="KW-1185">Reference proteome</keyword>
<gene>
    <name evidence="5" type="ORF">ACFSUT_21455</name>
</gene>
<keyword evidence="3" id="KW-0067">ATP-binding</keyword>
<dbReference type="Proteomes" id="UP001597542">
    <property type="component" value="Unassembled WGS sequence"/>
</dbReference>
<organism evidence="5 6">
    <name type="scientific">Amycolatopsis albidoflavus</name>
    <dbReference type="NCBI Taxonomy" id="102226"/>
    <lineage>
        <taxon>Bacteria</taxon>
        <taxon>Bacillati</taxon>
        <taxon>Actinomycetota</taxon>
        <taxon>Actinomycetes</taxon>
        <taxon>Pseudonocardiales</taxon>
        <taxon>Pseudonocardiaceae</taxon>
        <taxon>Amycolatopsis</taxon>
    </lineage>
</organism>
<dbReference type="EMBL" id="JBHUKQ010000012">
    <property type="protein sequence ID" value="MFD2482864.1"/>
    <property type="molecule type" value="Genomic_DNA"/>
</dbReference>
<dbReference type="InterPro" id="IPR003778">
    <property type="entry name" value="CT_A_B"/>
</dbReference>
<name>A0ABW5I0P2_9PSEU</name>